<dbReference type="RefSeq" id="WP_008538188.1">
    <property type="nucleotide sequence ID" value="NZ_QRTP01000003.1"/>
</dbReference>
<evidence type="ECO:0000313" key="3">
    <source>
        <dbReference type="Proteomes" id="UP000286147"/>
    </source>
</evidence>
<dbReference type="Gene3D" id="3.40.1190.20">
    <property type="match status" value="1"/>
</dbReference>
<reference evidence="2 3" key="1">
    <citation type="submission" date="2018-08" db="EMBL/GenBank/DDBJ databases">
        <title>A genome reference for cultivated species of the human gut microbiota.</title>
        <authorList>
            <person name="Zou Y."/>
            <person name="Xue W."/>
            <person name="Luo G."/>
        </authorList>
    </citation>
    <scope>NUCLEOTIDE SEQUENCE [LARGE SCALE GENOMIC DNA]</scope>
    <source>
        <strain evidence="2 3">AF27-12</strain>
    </source>
</reference>
<dbReference type="AlphaFoldDB" id="A0A412CHA4"/>
<dbReference type="PANTHER" id="PTHR42774:SF3">
    <property type="entry name" value="KETOHEXOKINASE"/>
    <property type="match status" value="1"/>
</dbReference>
<dbReference type="Proteomes" id="UP000286147">
    <property type="component" value="Unassembled WGS sequence"/>
</dbReference>
<dbReference type="InterPro" id="IPR029056">
    <property type="entry name" value="Ribokinase-like"/>
</dbReference>
<accession>A0A412CHA4</accession>
<dbReference type="GO" id="GO:0016301">
    <property type="term" value="F:kinase activity"/>
    <property type="evidence" value="ECO:0007669"/>
    <property type="project" value="UniProtKB-KW"/>
</dbReference>
<evidence type="ECO:0000313" key="2">
    <source>
        <dbReference type="EMBL" id="RGQ86078.1"/>
    </source>
</evidence>
<name>A0A412CHA4_9FIRM</name>
<dbReference type="PANTHER" id="PTHR42774">
    <property type="entry name" value="PHOSPHOTRANSFERASE SYSTEM TRANSPORT PROTEIN"/>
    <property type="match status" value="1"/>
</dbReference>
<dbReference type="InterPro" id="IPR011611">
    <property type="entry name" value="PfkB_dom"/>
</dbReference>
<proteinExistence type="predicted"/>
<keyword evidence="2" id="KW-0808">Transferase</keyword>
<dbReference type="EMBL" id="QRTP01000003">
    <property type="protein sequence ID" value="RGQ86078.1"/>
    <property type="molecule type" value="Genomic_DNA"/>
</dbReference>
<feature type="domain" description="Carbohydrate kinase PfkB" evidence="1">
    <location>
        <begin position="33"/>
        <end position="297"/>
    </location>
</feature>
<protein>
    <submittedName>
        <fullName evidence="2">Carbohydrate kinase family protein</fullName>
    </submittedName>
</protein>
<dbReference type="Pfam" id="PF00294">
    <property type="entry name" value="PfkB"/>
    <property type="match status" value="1"/>
</dbReference>
<evidence type="ECO:0000259" key="1">
    <source>
        <dbReference type="Pfam" id="PF00294"/>
    </source>
</evidence>
<comment type="caution">
    <text evidence="2">The sequence shown here is derived from an EMBL/GenBank/DDBJ whole genome shotgun (WGS) entry which is preliminary data.</text>
</comment>
<dbReference type="InterPro" id="IPR052562">
    <property type="entry name" value="Ketohexokinase-related"/>
</dbReference>
<sequence>MKFNQNTKYDIVGIGATPLDTLMIIENFPNGREVHPTLDFICSSGGPVGTALSTASKLGSKTIMIDKISDDIIGKSILSDYLKYDVDTSYIQIEKNKQSASATILVKKSTGDRAIYFTPSTTTELSDISPFIDVIKNSKILHINGRHKQILSDAITIAKNYNVKISFDGGANRYNEFNDLLAQKSDICILAKDFANKYTNEIDTIKALKIIIEKGSYIAGITLGDKGSYIMDNNYNIIYQPAFKQKNIIDTTGCGDSYHGAFLYGLINNFSLTQTTQIASAVASINTQKLGSRGNLPNLTELKHFLKNNYIVI</sequence>
<dbReference type="GeneID" id="62778375"/>
<keyword evidence="2" id="KW-0418">Kinase</keyword>
<gene>
    <name evidence="2" type="ORF">DWY77_02280</name>
</gene>
<organism evidence="2 3">
    <name type="scientific">Megamonas rupellensis</name>
    <dbReference type="NCBI Taxonomy" id="491921"/>
    <lineage>
        <taxon>Bacteria</taxon>
        <taxon>Bacillati</taxon>
        <taxon>Bacillota</taxon>
        <taxon>Negativicutes</taxon>
        <taxon>Selenomonadales</taxon>
        <taxon>Selenomonadaceae</taxon>
        <taxon>Megamonas</taxon>
    </lineage>
</organism>
<dbReference type="SUPFAM" id="SSF53613">
    <property type="entry name" value="Ribokinase-like"/>
    <property type="match status" value="1"/>
</dbReference>